<evidence type="ECO:0000256" key="5">
    <source>
        <dbReference type="ARBA" id="ARBA00023136"/>
    </source>
</evidence>
<dbReference type="Gene3D" id="1.20.1250.20">
    <property type="entry name" value="MFS general substrate transporter like domains"/>
    <property type="match status" value="1"/>
</dbReference>
<dbReference type="AlphaFoldDB" id="A0A218VZU8"/>
<dbReference type="GO" id="GO:0022857">
    <property type="term" value="F:transmembrane transporter activity"/>
    <property type="evidence" value="ECO:0007669"/>
    <property type="project" value="InterPro"/>
</dbReference>
<organism evidence="7 9">
    <name type="scientific">Punica granatum</name>
    <name type="common">Pomegranate</name>
    <dbReference type="NCBI Taxonomy" id="22663"/>
    <lineage>
        <taxon>Eukaryota</taxon>
        <taxon>Viridiplantae</taxon>
        <taxon>Streptophyta</taxon>
        <taxon>Embryophyta</taxon>
        <taxon>Tracheophyta</taxon>
        <taxon>Spermatophyta</taxon>
        <taxon>Magnoliopsida</taxon>
        <taxon>eudicotyledons</taxon>
        <taxon>Gunneridae</taxon>
        <taxon>Pentapetalae</taxon>
        <taxon>rosids</taxon>
        <taxon>malvids</taxon>
        <taxon>Myrtales</taxon>
        <taxon>Lythraceae</taxon>
        <taxon>Punica</taxon>
    </lineage>
</organism>
<evidence type="ECO:0000313" key="7">
    <source>
        <dbReference type="EMBL" id="OWM66107.1"/>
    </source>
</evidence>
<accession>A0A218VZU8</accession>
<dbReference type="InterPro" id="IPR000109">
    <property type="entry name" value="POT_fam"/>
</dbReference>
<reference evidence="7" key="2">
    <citation type="submission" date="2017-06" db="EMBL/GenBank/DDBJ databases">
        <title>The pomegranate genome and the genomics of punicalagin biosynthesis.</title>
        <authorList>
            <person name="Xu C."/>
        </authorList>
    </citation>
    <scope>NUCLEOTIDE SEQUENCE [LARGE SCALE GENOMIC DNA]</scope>
    <source>
        <tissue evidence="7">Fresh leaf</tissue>
    </source>
</reference>
<dbReference type="Proteomes" id="UP000197138">
    <property type="component" value="Unassembled WGS sequence"/>
</dbReference>
<evidence type="ECO:0000256" key="4">
    <source>
        <dbReference type="ARBA" id="ARBA00022989"/>
    </source>
</evidence>
<protein>
    <submittedName>
        <fullName evidence="7">Uncharacterized protein</fullName>
    </submittedName>
</protein>
<keyword evidence="4 6" id="KW-1133">Transmembrane helix</keyword>
<gene>
    <name evidence="8" type="ORF">CDL15_Pgr007741</name>
    <name evidence="7" type="ORF">CDL15_Pgr015534</name>
</gene>
<dbReference type="PANTHER" id="PTHR11654">
    <property type="entry name" value="OLIGOPEPTIDE TRANSPORTER-RELATED"/>
    <property type="match status" value="1"/>
</dbReference>
<evidence type="ECO:0000256" key="1">
    <source>
        <dbReference type="ARBA" id="ARBA00004141"/>
    </source>
</evidence>
<keyword evidence="5 6" id="KW-0472">Membrane</keyword>
<evidence type="ECO:0000313" key="8">
    <source>
        <dbReference type="EMBL" id="OWM81703.1"/>
    </source>
</evidence>
<reference evidence="9" key="1">
    <citation type="journal article" date="2017" name="Plant J.">
        <title>The pomegranate (Punica granatum L.) genome and the genomics of punicalagin biosynthesis.</title>
        <authorList>
            <person name="Qin G."/>
            <person name="Xu C."/>
            <person name="Ming R."/>
            <person name="Tang H."/>
            <person name="Guyot R."/>
            <person name="Kramer E.M."/>
            <person name="Hu Y."/>
            <person name="Yi X."/>
            <person name="Qi Y."/>
            <person name="Xu X."/>
            <person name="Gao Z."/>
            <person name="Pan H."/>
            <person name="Jian J."/>
            <person name="Tian Y."/>
            <person name="Yue Z."/>
            <person name="Xu Y."/>
        </authorList>
    </citation>
    <scope>NUCLEOTIDE SEQUENCE [LARGE SCALE GENOMIC DNA]</scope>
    <source>
        <strain evidence="9">cv. Dabenzi</strain>
    </source>
</reference>
<dbReference type="InterPro" id="IPR036259">
    <property type="entry name" value="MFS_trans_sf"/>
</dbReference>
<feature type="transmembrane region" description="Helical" evidence="6">
    <location>
        <begin position="38"/>
        <end position="56"/>
    </location>
</feature>
<proteinExistence type="inferred from homology"/>
<comment type="similarity">
    <text evidence="2">Belongs to the major facilitator superfamily. Proton-dependent oligopeptide transporter (POT/PTR) (TC 2.A.17) family.</text>
</comment>
<evidence type="ECO:0000256" key="6">
    <source>
        <dbReference type="SAM" id="Phobius"/>
    </source>
</evidence>
<name>A0A218VZU8_PUNGR</name>
<keyword evidence="3 6" id="KW-0812">Transmembrane</keyword>
<feature type="transmembrane region" description="Helical" evidence="6">
    <location>
        <begin position="68"/>
        <end position="92"/>
    </location>
</feature>
<evidence type="ECO:0000313" key="9">
    <source>
        <dbReference type="Proteomes" id="UP000197138"/>
    </source>
</evidence>
<dbReference type="EMBL" id="MTKT01005556">
    <property type="protein sequence ID" value="OWM66107.1"/>
    <property type="molecule type" value="Genomic_DNA"/>
</dbReference>
<comment type="caution">
    <text evidence="7">The sequence shown here is derived from an EMBL/GenBank/DDBJ whole genome shotgun (WGS) entry which is preliminary data.</text>
</comment>
<comment type="subcellular location">
    <subcellularLocation>
        <location evidence="1">Membrane</location>
        <topology evidence="1">Multi-pass membrane protein</topology>
    </subcellularLocation>
</comment>
<dbReference type="EMBL" id="MTKT01002214">
    <property type="protein sequence ID" value="OWM81703.1"/>
    <property type="molecule type" value="Genomic_DNA"/>
</dbReference>
<evidence type="ECO:0000256" key="2">
    <source>
        <dbReference type="ARBA" id="ARBA00005982"/>
    </source>
</evidence>
<evidence type="ECO:0000256" key="3">
    <source>
        <dbReference type="ARBA" id="ARBA00022692"/>
    </source>
</evidence>
<sequence length="114" mass="12974">MVVAGVLEVIRLDIVRKNNYYDLKYIQLSIFWQVPQRLLIGFAEVFTLIGQLEFFYDQAPDGMRSMCSALLLAAFALGNFLNTLLVTVVTVVTTRNGNLGWIPDNLNRGHLDYF</sequence>
<dbReference type="GO" id="GO:0016020">
    <property type="term" value="C:membrane"/>
    <property type="evidence" value="ECO:0007669"/>
    <property type="project" value="UniProtKB-SubCell"/>
</dbReference>
<dbReference type="Pfam" id="PF00854">
    <property type="entry name" value="PTR2"/>
    <property type="match status" value="1"/>
</dbReference>